<evidence type="ECO:0000313" key="1">
    <source>
        <dbReference type="EMBL" id="KXW58769.1"/>
    </source>
</evidence>
<evidence type="ECO:0000313" key="2">
    <source>
        <dbReference type="EMBL" id="QWY77574.1"/>
    </source>
</evidence>
<organism evidence="1 3">
    <name type="scientific">Ferrovum myxofaciens</name>
    <dbReference type="NCBI Taxonomy" id="416213"/>
    <lineage>
        <taxon>Bacteria</taxon>
        <taxon>Pseudomonadati</taxon>
        <taxon>Pseudomonadota</taxon>
        <taxon>Betaproteobacteria</taxon>
        <taxon>Ferrovales</taxon>
        <taxon>Ferrovaceae</taxon>
        <taxon>Ferrovum</taxon>
    </lineage>
</organism>
<reference evidence="1 3" key="1">
    <citation type="submission" date="2016-01" db="EMBL/GenBank/DDBJ databases">
        <title>Genome sequence of the acidophilic iron oxidising Ferrovum strain Z-31.</title>
        <authorList>
            <person name="Poehlein A."/>
            <person name="Ullrich S.R."/>
            <person name="Schloemann M."/>
            <person name="Muehling M."/>
            <person name="Daniel R."/>
        </authorList>
    </citation>
    <scope>NUCLEOTIDE SEQUENCE [LARGE SCALE GENOMIC DNA]</scope>
    <source>
        <strain evidence="1 3">Z-31</strain>
    </source>
</reference>
<evidence type="ECO:0000313" key="3">
    <source>
        <dbReference type="Proteomes" id="UP000075653"/>
    </source>
</evidence>
<gene>
    <name evidence="1" type="ORF">FEMY_06450</name>
    <name evidence="2" type="ORF">JZL65_00355</name>
</gene>
<accession>A0A8F3DY11</accession>
<accession>A0A149VZW2</accession>
<dbReference type="PATRIC" id="fig|1789004.3.peg.649"/>
<name>A0A8F3DY11_9PROT</name>
<dbReference type="Proteomes" id="UP000683551">
    <property type="component" value="Chromosome"/>
</dbReference>
<dbReference type="RefSeq" id="WP_062187602.1">
    <property type="nucleotide sequence ID" value="NZ_CP053675.1"/>
</dbReference>
<proteinExistence type="predicted"/>
<dbReference type="AlphaFoldDB" id="A0A8F3DY11"/>
<sequence length="85" mass="9863">MDIDIEMIEQFLEECEDRRSLSAMFKERFPGVSLTRCEPSDIAGDTPFRSCQEFDIHLVDGRDHCWKITQELIEATGVIVVEKKQ</sequence>
<dbReference type="EMBL" id="CP071137">
    <property type="protein sequence ID" value="QWY77574.1"/>
    <property type="molecule type" value="Genomic_DNA"/>
</dbReference>
<dbReference type="Proteomes" id="UP000075653">
    <property type="component" value="Unassembled WGS sequence"/>
</dbReference>
<dbReference type="EMBL" id="LRRD01000010">
    <property type="protein sequence ID" value="KXW58769.1"/>
    <property type="molecule type" value="Genomic_DNA"/>
</dbReference>
<keyword evidence="3" id="KW-1185">Reference proteome</keyword>
<reference evidence="2" key="2">
    <citation type="submission" date="2021-02" db="EMBL/GenBank/DDBJ databases">
        <title>Comparative genomics of Ferrovum myxofaciens strains, predominant extremophile bacteria forming large biofilm stalactites in acid mine ecosystems.</title>
        <authorList>
            <person name="Burkartova K."/>
            <person name="Ridl J."/>
            <person name="Pajer P."/>
            <person name="Falteisek L."/>
        </authorList>
    </citation>
    <scope>NUCLEOTIDE SEQUENCE</scope>
    <source>
        <strain evidence="2">MI1III</strain>
    </source>
</reference>
<protein>
    <submittedName>
        <fullName evidence="1">Uncharacterized protein</fullName>
    </submittedName>
</protein>